<gene>
    <name evidence="1" type="ORF">FB388_0385</name>
</gene>
<dbReference type="EMBL" id="VFPH01000001">
    <property type="protein sequence ID" value="TQM43046.1"/>
    <property type="molecule type" value="Genomic_DNA"/>
</dbReference>
<dbReference type="AlphaFoldDB" id="A0A543GAC4"/>
<dbReference type="OrthoDB" id="3571047at2"/>
<sequence length="227" mass="24003">MGANDAGIRAAVDATVDAGTVYFEMRIESEPAGVARFHSQGVCDFTRRRATSRTVTDVPADVPDVFQIADGGVVYSQEDGDQWHVLDVGGWGGASLLSVLGWLYGVEDARAGDAGEHVVTMSARRVLEACPAPLRDELRTAFDQAGHLDAVATGWVGTDAANRITECRLELPGSVNGLFGSVDVGSRVTLVLSDFGEPACISLPDAGPAEPIGEYVQRILRQAEEGE</sequence>
<organism evidence="1 2">
    <name type="scientific">Pseudonocardia cypriaca</name>
    <dbReference type="NCBI Taxonomy" id="882449"/>
    <lineage>
        <taxon>Bacteria</taxon>
        <taxon>Bacillati</taxon>
        <taxon>Actinomycetota</taxon>
        <taxon>Actinomycetes</taxon>
        <taxon>Pseudonocardiales</taxon>
        <taxon>Pseudonocardiaceae</taxon>
        <taxon>Pseudonocardia</taxon>
    </lineage>
</organism>
<protein>
    <submittedName>
        <fullName evidence="1">Uncharacterized protein</fullName>
    </submittedName>
</protein>
<dbReference type="Proteomes" id="UP000319818">
    <property type="component" value="Unassembled WGS sequence"/>
</dbReference>
<name>A0A543GAC4_9PSEU</name>
<dbReference type="Gene3D" id="2.50.20.20">
    <property type="match status" value="1"/>
</dbReference>
<comment type="caution">
    <text evidence="1">The sequence shown here is derived from an EMBL/GenBank/DDBJ whole genome shotgun (WGS) entry which is preliminary data.</text>
</comment>
<evidence type="ECO:0000313" key="1">
    <source>
        <dbReference type="EMBL" id="TQM43046.1"/>
    </source>
</evidence>
<accession>A0A543GAC4</accession>
<proteinExistence type="predicted"/>
<keyword evidence="2" id="KW-1185">Reference proteome</keyword>
<dbReference type="RefSeq" id="WP_142096001.1">
    <property type="nucleotide sequence ID" value="NZ_VFPH01000001.1"/>
</dbReference>
<evidence type="ECO:0000313" key="2">
    <source>
        <dbReference type="Proteomes" id="UP000319818"/>
    </source>
</evidence>
<reference evidence="1 2" key="1">
    <citation type="submission" date="2019-06" db="EMBL/GenBank/DDBJ databases">
        <title>Sequencing the genomes of 1000 actinobacteria strains.</title>
        <authorList>
            <person name="Klenk H.-P."/>
        </authorList>
    </citation>
    <scope>NUCLEOTIDE SEQUENCE [LARGE SCALE GENOMIC DNA]</scope>
    <source>
        <strain evidence="1 2">DSM 45511</strain>
    </source>
</reference>